<feature type="coiled-coil region" evidence="5">
    <location>
        <begin position="648"/>
        <end position="777"/>
    </location>
</feature>
<evidence type="ECO:0000256" key="1">
    <source>
        <dbReference type="ARBA" id="ARBA00023054"/>
    </source>
</evidence>
<comment type="similarity">
    <text evidence="4">Belongs to the CRWN family.</text>
</comment>
<evidence type="ECO:0008006" key="9">
    <source>
        <dbReference type="Google" id="ProtNLM"/>
    </source>
</evidence>
<gene>
    <name evidence="7" type="ORF">KI387_009264</name>
</gene>
<sequence length="1210" mass="140516">GFSELEIRGSNMLSPQQKRWLSSPVSPSTDGKEENKGGSAVVAFSPSNGRGSPMNESEMWRRLKAAGLDEETLQKKDKAALIAYITKLESELYDYQYNMGLILLERKEWMSKSEQLKLAAEEAEGNFKRDKAAHLVTIAEAEKREESLRKALGIEKQCVADLEKALHEMRAESAEIKFVSENKLAKARELVAATEEKSLAAESKLYAGEALQAEASRKHADAERLVQDVEAREDELRRQRQAFKSQCEAHEKELFFERQNLQEWEKNLQEGQERLLEGQRLLNQREEYVIERNEATKQIEKELQDVKRNVEKEQTTLKEKEADLRGRLADLPIREEALVKREIIINKKEQELLVLQEKLASREREEIQRLTDEHQAVLEVRKSAFEAELEQQRRAVDDELENKRNAADIRELEIKCTEEKINKREKLVEKKAEKLKEKEKDLEGRSKTLKEREKLCKIEEKQIETQQKKLEMEREEMNNLKQVLENTKAALEEERQQIHKEQERLELTEKERDELRIIQTKLKEEIDNFRAKEQELSKKDEVLNVEKEKFEREWEILDEKTEQLRKELEQVDDEKKRVSKWLKDEEQRLKQERRMLREQIKNEEETLRLKEEAFANSKKQEEAELLARFQREQADLFRDIELRTIELENSFEQRREELERNHQERERAFRKEKQKEMHHINAQKELSDKEFIEVKLERQRVDRQKQEIATTREQIDREWSEMKTDIEQLEIQREKLKEQRESLHKERKEFEAELDQLKKLKVELKITEDSLKLSEQQLSQVNLNDYEVISPGQFDGGISQEALRQNISAMPFNADGLCSEILPGRAPASASDTPSPLAWLQKCASRIFKKSPGSRVESNIHEQEIEIAENLVSEGTPGVGIDPALSGLKQYSMPVANLFESQPSFSAINRHGRNDKGSLRVFKRARAVRAVVEEVKGSIEDMSERDKNESDNGNECQQNTVVNSVDDDDAMLNREKEVCDSAVSAQNIEKEREGSLENGRKDLHLGRKRRHEYISQGTAEKVTDDTEIRYELTSGEQRKRQNLETSNCSPGLERSNAKRYNFRDSTIARVIATHTSSTECKAKDVSHGEENNLTNSIENGLKEASKEPAENDPVISQGKEDNLKTSQKNSQEEFGGELLDSYSRDITRVPSVEDIDKDAQGSSSHEVTMSETGELYAESDENNDKGGAQKYVMTEQEDEEEDEPKSLKEK</sequence>
<evidence type="ECO:0000256" key="5">
    <source>
        <dbReference type="SAM" id="Coils"/>
    </source>
</evidence>
<dbReference type="EMBL" id="JAHRHJ020000008">
    <property type="protein sequence ID" value="KAH9304860.1"/>
    <property type="molecule type" value="Genomic_DNA"/>
</dbReference>
<feature type="compositionally biased region" description="Polar residues" evidence="6">
    <location>
        <begin position="1160"/>
        <end position="1171"/>
    </location>
</feature>
<feature type="region of interest" description="Disordered" evidence="6">
    <location>
        <begin position="1104"/>
        <end position="1210"/>
    </location>
</feature>
<reference evidence="7 8" key="1">
    <citation type="journal article" date="2021" name="Nat. Plants">
        <title>The Taxus genome provides insights into paclitaxel biosynthesis.</title>
        <authorList>
            <person name="Xiong X."/>
            <person name="Gou J."/>
            <person name="Liao Q."/>
            <person name="Li Y."/>
            <person name="Zhou Q."/>
            <person name="Bi G."/>
            <person name="Li C."/>
            <person name="Du R."/>
            <person name="Wang X."/>
            <person name="Sun T."/>
            <person name="Guo L."/>
            <person name="Liang H."/>
            <person name="Lu P."/>
            <person name="Wu Y."/>
            <person name="Zhang Z."/>
            <person name="Ro D.K."/>
            <person name="Shang Y."/>
            <person name="Huang S."/>
            <person name="Yan J."/>
        </authorList>
    </citation>
    <scope>NUCLEOTIDE SEQUENCE [LARGE SCALE GENOMIC DNA]</scope>
    <source>
        <strain evidence="7">Ta-2019</strain>
    </source>
</reference>
<feature type="region of interest" description="Disordered" evidence="6">
    <location>
        <begin position="1"/>
        <end position="57"/>
    </location>
</feature>
<dbReference type="PANTHER" id="PTHR31908">
    <property type="entry name" value="PROTEIN CROWDED NUCLEI 4"/>
    <property type="match status" value="1"/>
</dbReference>
<dbReference type="InterPro" id="IPR040418">
    <property type="entry name" value="CRWN"/>
</dbReference>
<dbReference type="AlphaFoldDB" id="A0AA38CQ46"/>
<evidence type="ECO:0000256" key="6">
    <source>
        <dbReference type="SAM" id="MobiDB-lite"/>
    </source>
</evidence>
<keyword evidence="8" id="KW-1185">Reference proteome</keyword>
<dbReference type="PANTHER" id="PTHR31908:SF11">
    <property type="entry name" value="PROTEIN CROWDED NUCLEI 1"/>
    <property type="match status" value="1"/>
</dbReference>
<dbReference type="GO" id="GO:0006997">
    <property type="term" value="P:nucleus organization"/>
    <property type="evidence" value="ECO:0007669"/>
    <property type="project" value="InterPro"/>
</dbReference>
<feature type="region of interest" description="Disordered" evidence="6">
    <location>
        <begin position="983"/>
        <end position="1011"/>
    </location>
</feature>
<protein>
    <recommendedName>
        <fullName evidence="9">Nuclear matrix constituent protein 1-like protein</fullName>
    </recommendedName>
</protein>
<feature type="compositionally biased region" description="Basic and acidic residues" evidence="6">
    <location>
        <begin position="1032"/>
        <end position="1042"/>
    </location>
</feature>
<evidence type="ECO:0000313" key="8">
    <source>
        <dbReference type="Proteomes" id="UP000824469"/>
    </source>
</evidence>
<comment type="caution">
    <text evidence="7">The sequence shown here is derived from an EMBL/GenBank/DDBJ whole genome shotgun (WGS) entry which is preliminary data.</text>
</comment>
<feature type="compositionally biased region" description="Polar residues" evidence="6">
    <location>
        <begin position="951"/>
        <end position="962"/>
    </location>
</feature>
<comment type="subcellular location">
    <subcellularLocation>
        <location evidence="3">Nucleus lamina</location>
    </subcellularLocation>
</comment>
<organism evidence="7 8">
    <name type="scientific">Taxus chinensis</name>
    <name type="common">Chinese yew</name>
    <name type="synonym">Taxus wallichiana var. chinensis</name>
    <dbReference type="NCBI Taxonomy" id="29808"/>
    <lineage>
        <taxon>Eukaryota</taxon>
        <taxon>Viridiplantae</taxon>
        <taxon>Streptophyta</taxon>
        <taxon>Embryophyta</taxon>
        <taxon>Tracheophyta</taxon>
        <taxon>Spermatophyta</taxon>
        <taxon>Pinopsida</taxon>
        <taxon>Pinidae</taxon>
        <taxon>Conifers II</taxon>
        <taxon>Cupressales</taxon>
        <taxon>Taxaceae</taxon>
        <taxon>Taxus</taxon>
    </lineage>
</organism>
<feature type="compositionally biased region" description="Polar residues" evidence="6">
    <location>
        <begin position="11"/>
        <end position="29"/>
    </location>
</feature>
<keyword evidence="1 5" id="KW-0175">Coiled coil</keyword>
<dbReference type="GO" id="GO:0005652">
    <property type="term" value="C:nuclear lamina"/>
    <property type="evidence" value="ECO:0007669"/>
    <property type="project" value="UniProtKB-SubCell"/>
</dbReference>
<dbReference type="OMA" id="CADWWED"/>
<accession>A0AA38CQ46</accession>
<evidence type="ECO:0000256" key="2">
    <source>
        <dbReference type="ARBA" id="ARBA00023242"/>
    </source>
</evidence>
<dbReference type="Proteomes" id="UP000824469">
    <property type="component" value="Unassembled WGS sequence"/>
</dbReference>
<keyword evidence="2" id="KW-0539">Nucleus</keyword>
<feature type="non-terminal residue" evidence="7">
    <location>
        <position position="1"/>
    </location>
</feature>
<feature type="compositionally biased region" description="Basic and acidic residues" evidence="6">
    <location>
        <begin position="988"/>
        <end position="1005"/>
    </location>
</feature>
<evidence type="ECO:0000313" key="7">
    <source>
        <dbReference type="EMBL" id="KAH9304860.1"/>
    </source>
</evidence>
<feature type="compositionally biased region" description="Basic and acidic residues" evidence="6">
    <location>
        <begin position="940"/>
        <end position="950"/>
    </location>
</feature>
<feature type="region of interest" description="Disordered" evidence="6">
    <location>
        <begin position="940"/>
        <end position="962"/>
    </location>
</feature>
<evidence type="ECO:0000256" key="3">
    <source>
        <dbReference type="ARBA" id="ARBA00024186"/>
    </source>
</evidence>
<feature type="region of interest" description="Disordered" evidence="6">
    <location>
        <begin position="1032"/>
        <end position="1055"/>
    </location>
</feature>
<name>A0AA38CQ46_TAXCH</name>
<feature type="non-terminal residue" evidence="7">
    <location>
        <position position="1210"/>
    </location>
</feature>
<evidence type="ECO:0000256" key="4">
    <source>
        <dbReference type="ARBA" id="ARBA00024208"/>
    </source>
</evidence>
<feature type="coiled-coil region" evidence="5">
    <location>
        <begin position="162"/>
        <end position="620"/>
    </location>
</feature>
<proteinExistence type="inferred from homology"/>